<evidence type="ECO:0000256" key="1">
    <source>
        <dbReference type="SAM" id="Phobius"/>
    </source>
</evidence>
<keyword evidence="3" id="KW-1185">Reference proteome</keyword>
<evidence type="ECO:0000313" key="3">
    <source>
        <dbReference type="Proteomes" id="UP000001822"/>
    </source>
</evidence>
<keyword evidence="1" id="KW-0812">Transmembrane</keyword>
<name>A0A6N4SMV9_CYTH3</name>
<dbReference type="RefSeq" id="WP_011583725.1">
    <property type="nucleotide sequence ID" value="NC_008255.1"/>
</dbReference>
<accession>A0A6N4SMV9</accession>
<gene>
    <name evidence="2" type="ordered locus">CHU_0318</name>
</gene>
<dbReference type="AlphaFoldDB" id="A0A6N4SMV9"/>
<feature type="transmembrane region" description="Helical" evidence="1">
    <location>
        <begin position="100"/>
        <end position="123"/>
    </location>
</feature>
<feature type="transmembrane region" description="Helical" evidence="1">
    <location>
        <begin position="12"/>
        <end position="29"/>
    </location>
</feature>
<proteinExistence type="predicted"/>
<keyword evidence="1" id="KW-1133">Transmembrane helix</keyword>
<feature type="transmembrane region" description="Helical" evidence="1">
    <location>
        <begin position="73"/>
        <end position="94"/>
    </location>
</feature>
<dbReference type="KEGG" id="chu:CHU_0318"/>
<protein>
    <submittedName>
        <fullName evidence="2">Uncharacterized protein</fullName>
    </submittedName>
</protein>
<evidence type="ECO:0000313" key="2">
    <source>
        <dbReference type="EMBL" id="ABG57609.1"/>
    </source>
</evidence>
<dbReference type="EMBL" id="CP000383">
    <property type="protein sequence ID" value="ABG57609.1"/>
    <property type="molecule type" value="Genomic_DNA"/>
</dbReference>
<feature type="transmembrane region" description="Helical" evidence="1">
    <location>
        <begin position="41"/>
        <end position="61"/>
    </location>
</feature>
<organism evidence="2 3">
    <name type="scientific">Cytophaga hutchinsonii (strain ATCC 33406 / DSM 1761 / CIP 103989 / NBRC 15051 / NCIMB 9469 / D465)</name>
    <dbReference type="NCBI Taxonomy" id="269798"/>
    <lineage>
        <taxon>Bacteria</taxon>
        <taxon>Pseudomonadati</taxon>
        <taxon>Bacteroidota</taxon>
        <taxon>Cytophagia</taxon>
        <taxon>Cytophagales</taxon>
        <taxon>Cytophagaceae</taxon>
        <taxon>Cytophaga</taxon>
    </lineage>
</organism>
<keyword evidence="1" id="KW-0472">Membrane</keyword>
<reference evidence="2 3" key="1">
    <citation type="journal article" date="2007" name="Appl. Environ. Microbiol.">
        <title>Genome sequence of the cellulolytic gliding bacterium Cytophaga hutchinsonii.</title>
        <authorList>
            <person name="Xie G."/>
            <person name="Bruce D.C."/>
            <person name="Challacombe J.F."/>
            <person name="Chertkov O."/>
            <person name="Detter J.C."/>
            <person name="Gilna P."/>
            <person name="Han C.S."/>
            <person name="Lucas S."/>
            <person name="Misra M."/>
            <person name="Myers G.L."/>
            <person name="Richardson P."/>
            <person name="Tapia R."/>
            <person name="Thayer N."/>
            <person name="Thompson L.S."/>
            <person name="Brettin T.S."/>
            <person name="Henrissat B."/>
            <person name="Wilson D.B."/>
            <person name="McBride M.J."/>
        </authorList>
    </citation>
    <scope>NUCLEOTIDE SEQUENCE [LARGE SCALE GENOMIC DNA]</scope>
    <source>
        <strain evidence="3">ATCC 33406 / DSM 1761 / CIP 103989 / NBRC 15051 / NCIMB 9469 / D465</strain>
    </source>
</reference>
<dbReference type="Proteomes" id="UP000001822">
    <property type="component" value="Chromosome"/>
</dbReference>
<sequence>MFNAEIKLGSLYTWLLITYFLFSPIYFKLSYPIEISGDGGLIYFLPLSVSFVTLFVSLPVLFVTKYMAFKKILLGYVLLFFLIFSNLLGTYISLNGGNTTILQTILISNTIGLFITFGCIWLFSKER</sequence>